<dbReference type="Proteomes" id="UP000830167">
    <property type="component" value="Chromosome"/>
</dbReference>
<protein>
    <recommendedName>
        <fullName evidence="3">RNAP delta factor</fullName>
    </recommendedName>
</protein>
<reference evidence="1" key="1">
    <citation type="submission" date="2021-12" db="EMBL/GenBank/DDBJ databases">
        <title>Alicyclobacillaceae gen. nov., sp. nov., isolated from chalcocite enrichment system.</title>
        <authorList>
            <person name="Jiang Z."/>
        </authorList>
    </citation>
    <scope>NUCLEOTIDE SEQUENCE</scope>
    <source>
        <strain evidence="1">MYW30-H2</strain>
    </source>
</reference>
<organism evidence="1 2">
    <name type="scientific">Fodinisporobacter ferrooxydans</name>
    <dbReference type="NCBI Taxonomy" id="2901836"/>
    <lineage>
        <taxon>Bacteria</taxon>
        <taxon>Bacillati</taxon>
        <taxon>Bacillota</taxon>
        <taxon>Bacilli</taxon>
        <taxon>Bacillales</taxon>
        <taxon>Alicyclobacillaceae</taxon>
        <taxon>Fodinisporobacter</taxon>
    </lineage>
</organism>
<gene>
    <name evidence="1" type="ORF">LSG31_18085</name>
</gene>
<name>A0ABY4CGX4_9BACL</name>
<evidence type="ECO:0000313" key="1">
    <source>
        <dbReference type="EMBL" id="UOF89762.1"/>
    </source>
</evidence>
<keyword evidence="2" id="KW-1185">Reference proteome</keyword>
<accession>A0ABY4CGX4</accession>
<evidence type="ECO:0000313" key="2">
    <source>
        <dbReference type="Proteomes" id="UP000830167"/>
    </source>
</evidence>
<dbReference type="EMBL" id="CP089291">
    <property type="protein sequence ID" value="UOF89762.1"/>
    <property type="molecule type" value="Genomic_DNA"/>
</dbReference>
<evidence type="ECO:0008006" key="3">
    <source>
        <dbReference type="Google" id="ProtNLM"/>
    </source>
</evidence>
<dbReference type="Gene3D" id="1.10.10.1250">
    <property type="entry name" value="RNA polymerase, subunit delta, N-terminal domain"/>
    <property type="match status" value="1"/>
</dbReference>
<sequence>MASDLHTVIVTYLEQTHRACTFADILEHLQDTTRRSRGELMSRINLENDSRFIRISDQLWGLADWNHQLLHNDYRQGEERMLKNDVIAPLLQLMSETLSQIQNSEQDIPSQVISLFESEDIQGIQNLMEQKKQFAQFSADLREFLDKWMSA</sequence>
<dbReference type="RefSeq" id="WP_347436453.1">
    <property type="nucleotide sequence ID" value="NZ_CP089291.1"/>
</dbReference>
<dbReference type="InterPro" id="IPR038087">
    <property type="entry name" value="RNAP_delta_N_dom_sf"/>
</dbReference>
<proteinExistence type="predicted"/>